<comment type="similarity">
    <text evidence="2">Belongs to the membrane fusion protein (MFP) (TC 8.A.1) family.</text>
</comment>
<dbReference type="Gene3D" id="1.10.287.470">
    <property type="entry name" value="Helix hairpin bin"/>
    <property type="match status" value="1"/>
</dbReference>
<dbReference type="Gene3D" id="2.40.50.100">
    <property type="match status" value="1"/>
</dbReference>
<evidence type="ECO:0000256" key="1">
    <source>
        <dbReference type="ARBA" id="ARBA00004519"/>
    </source>
</evidence>
<dbReference type="Pfam" id="PF25944">
    <property type="entry name" value="Beta-barrel_RND"/>
    <property type="match status" value="1"/>
</dbReference>
<evidence type="ECO:0000259" key="7">
    <source>
        <dbReference type="Pfam" id="PF25917"/>
    </source>
</evidence>
<organism evidence="10 11">
    <name type="scientific">Halomonas cerina</name>
    <dbReference type="NCBI Taxonomy" id="447424"/>
    <lineage>
        <taxon>Bacteria</taxon>
        <taxon>Pseudomonadati</taxon>
        <taxon>Pseudomonadota</taxon>
        <taxon>Gammaproteobacteria</taxon>
        <taxon>Oceanospirillales</taxon>
        <taxon>Halomonadaceae</taxon>
        <taxon>Halomonas</taxon>
    </lineage>
</organism>
<dbReference type="PROSITE" id="PS51257">
    <property type="entry name" value="PROKAR_LIPOPROTEIN"/>
    <property type="match status" value="1"/>
</dbReference>
<dbReference type="NCBIfam" id="TIGR01730">
    <property type="entry name" value="RND_mfp"/>
    <property type="match status" value="1"/>
</dbReference>
<dbReference type="EMBL" id="JACHXP010000014">
    <property type="protein sequence ID" value="MBB3191480.1"/>
    <property type="molecule type" value="Genomic_DNA"/>
</dbReference>
<dbReference type="Proteomes" id="UP000547614">
    <property type="component" value="Unassembled WGS sequence"/>
</dbReference>
<evidence type="ECO:0000259" key="6">
    <source>
        <dbReference type="Pfam" id="PF25876"/>
    </source>
</evidence>
<dbReference type="InterPro" id="IPR006143">
    <property type="entry name" value="RND_pump_MFP"/>
</dbReference>
<dbReference type="GO" id="GO:0005886">
    <property type="term" value="C:plasma membrane"/>
    <property type="evidence" value="ECO:0007669"/>
    <property type="project" value="TreeGrafter"/>
</dbReference>
<dbReference type="Pfam" id="PF25967">
    <property type="entry name" value="RND-MFP_C"/>
    <property type="match status" value="1"/>
</dbReference>
<dbReference type="GO" id="GO:0046677">
    <property type="term" value="P:response to antibiotic"/>
    <property type="evidence" value="ECO:0007669"/>
    <property type="project" value="TreeGrafter"/>
</dbReference>
<keyword evidence="5" id="KW-0732">Signal</keyword>
<feature type="chain" id="PRO_5032477730" evidence="5">
    <location>
        <begin position="23"/>
        <end position="420"/>
    </location>
</feature>
<dbReference type="GO" id="GO:0022857">
    <property type="term" value="F:transmembrane transporter activity"/>
    <property type="evidence" value="ECO:0007669"/>
    <property type="project" value="InterPro"/>
</dbReference>
<comment type="subcellular location">
    <subcellularLocation>
        <location evidence="1">Cell inner membrane</location>
        <topology evidence="1">Lipid-anchor</topology>
    </subcellularLocation>
</comment>
<dbReference type="SUPFAM" id="SSF111369">
    <property type="entry name" value="HlyD-like secretion proteins"/>
    <property type="match status" value="1"/>
</dbReference>
<keyword evidence="11" id="KW-1185">Reference proteome</keyword>
<evidence type="ECO:0000259" key="8">
    <source>
        <dbReference type="Pfam" id="PF25944"/>
    </source>
</evidence>
<dbReference type="RefSeq" id="WP_183326266.1">
    <property type="nucleotide sequence ID" value="NZ_JACHXP010000014.1"/>
</dbReference>
<keyword evidence="3" id="KW-0175">Coiled coil</keyword>
<evidence type="ECO:0000256" key="4">
    <source>
        <dbReference type="SAM" id="MobiDB-lite"/>
    </source>
</evidence>
<dbReference type="InterPro" id="IPR058624">
    <property type="entry name" value="MdtA-like_HH"/>
</dbReference>
<evidence type="ECO:0000313" key="10">
    <source>
        <dbReference type="EMBL" id="MBB3191480.1"/>
    </source>
</evidence>
<feature type="region of interest" description="Disordered" evidence="4">
    <location>
        <begin position="394"/>
        <end position="420"/>
    </location>
</feature>
<dbReference type="InterPro" id="IPR058627">
    <property type="entry name" value="MdtA-like_C"/>
</dbReference>
<feature type="domain" description="Multidrug resistance protein MdtA-like barrel-sandwich hybrid" evidence="7">
    <location>
        <begin position="71"/>
        <end position="211"/>
    </location>
</feature>
<comment type="caution">
    <text evidence="10">The sequence shown here is derived from an EMBL/GenBank/DDBJ whole genome shotgun (WGS) entry which is preliminary data.</text>
</comment>
<dbReference type="GO" id="GO:0030313">
    <property type="term" value="C:cell envelope"/>
    <property type="evidence" value="ECO:0007669"/>
    <property type="project" value="UniProtKB-SubCell"/>
</dbReference>
<feature type="domain" description="Multidrug resistance protein MdtA-like alpha-helical hairpin" evidence="6">
    <location>
        <begin position="112"/>
        <end position="180"/>
    </location>
</feature>
<name>A0A839VBZ0_9GAMM</name>
<evidence type="ECO:0000313" key="11">
    <source>
        <dbReference type="Proteomes" id="UP000547614"/>
    </source>
</evidence>
<gene>
    <name evidence="10" type="ORF">FHR94_002740</name>
</gene>
<accession>A0A839VBZ0</accession>
<dbReference type="AlphaFoldDB" id="A0A839VBZ0"/>
<dbReference type="Pfam" id="PF25917">
    <property type="entry name" value="BSH_RND"/>
    <property type="match status" value="1"/>
</dbReference>
<feature type="coiled-coil region" evidence="3">
    <location>
        <begin position="111"/>
        <end position="138"/>
    </location>
</feature>
<dbReference type="InterPro" id="IPR058625">
    <property type="entry name" value="MdtA-like_BSH"/>
</dbReference>
<dbReference type="InterPro" id="IPR058626">
    <property type="entry name" value="MdtA-like_b-barrel"/>
</dbReference>
<feature type="signal peptide" evidence="5">
    <location>
        <begin position="1"/>
        <end position="22"/>
    </location>
</feature>
<evidence type="ECO:0000256" key="2">
    <source>
        <dbReference type="ARBA" id="ARBA00009477"/>
    </source>
</evidence>
<dbReference type="PANTHER" id="PTHR30158">
    <property type="entry name" value="ACRA/E-RELATED COMPONENT OF DRUG EFFLUX TRANSPORTER"/>
    <property type="match status" value="1"/>
</dbReference>
<proteinExistence type="inferred from homology"/>
<evidence type="ECO:0000256" key="5">
    <source>
        <dbReference type="SAM" id="SignalP"/>
    </source>
</evidence>
<dbReference type="Pfam" id="PF25876">
    <property type="entry name" value="HH_MFP_RND"/>
    <property type="match status" value="1"/>
</dbReference>
<feature type="domain" description="Multidrug resistance protein MdtA-like beta-barrel" evidence="8">
    <location>
        <begin position="215"/>
        <end position="298"/>
    </location>
</feature>
<evidence type="ECO:0000259" key="9">
    <source>
        <dbReference type="Pfam" id="PF25967"/>
    </source>
</evidence>
<sequence>MKMTLRNGRVGLLALAAGLLLAACGQDEAAQQAQQGSTQERPSHPVEVAALSRQDIPLERSYPSLLRSDDEVTLVARVTGTLEKRHFEPGEMVEKGQVLYSIEPDVYQATVSQREADLQSAHAELARAQRDAQRFERLLSQNSVSRQQYDQALADARVAQALVAQAEAALASARIDLNYAEVTAPVSGMISLSQVNIGNLVSNGTELATITPLDPLEVRFQLPQRDAFELRRQLGDQPVGSITAQLQVPGDEDDRLEGRLDFLGSRVDEATSTVQANATFANPDARVLPGQFVRVSLKGLKRFDVLAVPEIAIGQGLMGPQVFVLDEDNVARARPVDLAEVAGAWQVLSGGVEPGERVVVGDLAAIEPGTSIEPLSFDGDTGVIVEAVEQANAWPPGGTAQGEVATDMAPDQADGDGGNA</sequence>
<reference evidence="10 11" key="1">
    <citation type="submission" date="2020-08" db="EMBL/GenBank/DDBJ databases">
        <title>Genomic Encyclopedia of Type Strains, Phase III (KMG-III): the genomes of soil and plant-associated and newly described type strains.</title>
        <authorList>
            <person name="Whitman W."/>
        </authorList>
    </citation>
    <scope>NUCLEOTIDE SEQUENCE [LARGE SCALE GENOMIC DNA]</scope>
    <source>
        <strain evidence="10 11">CECT 7282</strain>
    </source>
</reference>
<feature type="domain" description="Multidrug resistance protein MdtA-like C-terminal permuted SH3" evidence="9">
    <location>
        <begin position="304"/>
        <end position="363"/>
    </location>
</feature>
<dbReference type="PANTHER" id="PTHR30158:SF10">
    <property type="entry name" value="CATION EFFLUX PUMP"/>
    <property type="match status" value="1"/>
</dbReference>
<protein>
    <submittedName>
        <fullName evidence="10">Membrane fusion protein (Multidrug efflux system)</fullName>
    </submittedName>
</protein>
<dbReference type="Gene3D" id="2.40.30.170">
    <property type="match status" value="1"/>
</dbReference>
<dbReference type="Gene3D" id="2.40.420.20">
    <property type="match status" value="1"/>
</dbReference>
<evidence type="ECO:0000256" key="3">
    <source>
        <dbReference type="SAM" id="Coils"/>
    </source>
</evidence>